<keyword evidence="3" id="KW-0309">Germination</keyword>
<evidence type="ECO:0000313" key="11">
    <source>
        <dbReference type="Proteomes" id="UP001234602"/>
    </source>
</evidence>
<evidence type="ECO:0000256" key="5">
    <source>
        <dbReference type="ARBA" id="ARBA00023136"/>
    </source>
</evidence>
<evidence type="ECO:0000256" key="2">
    <source>
        <dbReference type="ARBA" id="ARBA00007886"/>
    </source>
</evidence>
<feature type="domain" description="Spore germination GerAC-like C-terminal" evidence="8">
    <location>
        <begin position="229"/>
        <end position="392"/>
    </location>
</feature>
<dbReference type="Pfam" id="PF05504">
    <property type="entry name" value="Spore_GerAC"/>
    <property type="match status" value="1"/>
</dbReference>
<keyword evidence="6" id="KW-0564">Palmitate</keyword>
<dbReference type="Pfam" id="PF25198">
    <property type="entry name" value="Spore_GerAC_N"/>
    <property type="match status" value="1"/>
</dbReference>
<dbReference type="NCBIfam" id="TIGR02887">
    <property type="entry name" value="spore_ger_x_C"/>
    <property type="match status" value="1"/>
</dbReference>
<keyword evidence="5" id="KW-0472">Membrane</keyword>
<evidence type="ECO:0000256" key="7">
    <source>
        <dbReference type="ARBA" id="ARBA00023288"/>
    </source>
</evidence>
<evidence type="ECO:0000259" key="8">
    <source>
        <dbReference type="Pfam" id="PF05504"/>
    </source>
</evidence>
<dbReference type="AlphaFoldDB" id="A0AAW7I8R8"/>
<dbReference type="RefSeq" id="WP_289319446.1">
    <property type="nucleotide sequence ID" value="NZ_JAUCEY010000008.1"/>
</dbReference>
<gene>
    <name evidence="10" type="ORF">QUF89_05270</name>
</gene>
<accession>A0AAW7I8R8</accession>
<dbReference type="Gene3D" id="6.20.190.10">
    <property type="entry name" value="Nutrient germinant receptor protein C, domain 1"/>
    <property type="match status" value="1"/>
</dbReference>
<dbReference type="InterPro" id="IPR057336">
    <property type="entry name" value="GerAC_N"/>
</dbReference>
<dbReference type="InterPro" id="IPR046953">
    <property type="entry name" value="Spore_GerAC-like_C"/>
</dbReference>
<proteinExistence type="inferred from homology"/>
<protein>
    <submittedName>
        <fullName evidence="10">Ger(X)C family spore germination protein</fullName>
    </submittedName>
</protein>
<organism evidence="10 11">
    <name type="scientific">Peribacillus simplex</name>
    <dbReference type="NCBI Taxonomy" id="1478"/>
    <lineage>
        <taxon>Bacteria</taxon>
        <taxon>Bacillati</taxon>
        <taxon>Bacillota</taxon>
        <taxon>Bacilli</taxon>
        <taxon>Bacillales</taxon>
        <taxon>Bacillaceae</taxon>
        <taxon>Peribacillus</taxon>
    </lineage>
</organism>
<comment type="similarity">
    <text evidence="2">Belongs to the GerABKC lipoprotein family.</text>
</comment>
<keyword evidence="7" id="KW-0449">Lipoprotein</keyword>
<comment type="caution">
    <text evidence="10">The sequence shown here is derived from an EMBL/GenBank/DDBJ whole genome shotgun (WGS) entry which is preliminary data.</text>
</comment>
<dbReference type="PROSITE" id="PS51257">
    <property type="entry name" value="PROKAR_LIPOPROTEIN"/>
    <property type="match status" value="1"/>
</dbReference>
<name>A0AAW7I8R8_9BACI</name>
<keyword evidence="4" id="KW-0732">Signal</keyword>
<evidence type="ECO:0000256" key="3">
    <source>
        <dbReference type="ARBA" id="ARBA00022544"/>
    </source>
</evidence>
<evidence type="ECO:0000259" key="9">
    <source>
        <dbReference type="Pfam" id="PF25198"/>
    </source>
</evidence>
<evidence type="ECO:0000256" key="6">
    <source>
        <dbReference type="ARBA" id="ARBA00023139"/>
    </source>
</evidence>
<dbReference type="InterPro" id="IPR038501">
    <property type="entry name" value="Spore_GerAC_C_sf"/>
</dbReference>
<reference evidence="10" key="1">
    <citation type="submission" date="2023-06" db="EMBL/GenBank/DDBJ databases">
        <title>Comparative genomics of Bacillaceae isolates and their secondary metabolite potential.</title>
        <authorList>
            <person name="Song L."/>
            <person name="Nielsen L.J."/>
            <person name="Mohite O."/>
            <person name="Xu X."/>
            <person name="Weber T."/>
            <person name="Kovacs A.T."/>
        </authorList>
    </citation>
    <scope>NUCLEOTIDE SEQUENCE</scope>
    <source>
        <strain evidence="10">D8_B_37</strain>
    </source>
</reference>
<feature type="domain" description="Spore germination protein N-terminal" evidence="9">
    <location>
        <begin position="23"/>
        <end position="199"/>
    </location>
</feature>
<dbReference type="InterPro" id="IPR008844">
    <property type="entry name" value="Spore_GerAC-like"/>
</dbReference>
<dbReference type="GO" id="GO:0016020">
    <property type="term" value="C:membrane"/>
    <property type="evidence" value="ECO:0007669"/>
    <property type="project" value="UniProtKB-SubCell"/>
</dbReference>
<evidence type="ECO:0000313" key="10">
    <source>
        <dbReference type="EMBL" id="MDM5451639.1"/>
    </source>
</evidence>
<dbReference type="Gene3D" id="3.30.300.210">
    <property type="entry name" value="Nutrient germinant receptor protein C, domain 3"/>
    <property type="match status" value="1"/>
</dbReference>
<dbReference type="GO" id="GO:0009847">
    <property type="term" value="P:spore germination"/>
    <property type="evidence" value="ECO:0007669"/>
    <property type="project" value="InterPro"/>
</dbReference>
<dbReference type="PANTHER" id="PTHR35789:SF1">
    <property type="entry name" value="SPORE GERMINATION PROTEIN B3"/>
    <property type="match status" value="1"/>
</dbReference>
<evidence type="ECO:0000256" key="1">
    <source>
        <dbReference type="ARBA" id="ARBA00004635"/>
    </source>
</evidence>
<dbReference type="PANTHER" id="PTHR35789">
    <property type="entry name" value="SPORE GERMINATION PROTEIN B3"/>
    <property type="match status" value="1"/>
</dbReference>
<sequence>MKRSYPLFILLIVFLLFTTGCWNRRELNELAIALAIGIDSTKDGQFLLTAQVVNPGELATGNSGGGTGTSPTVIYQAKGKTVFEAFRKMTKESPRKIYPSHLRILVIGESLAKKGIGKPLDLLTRDWELRSDFYIVVAKGMRAEEILKVPTSLEKIPANQIFDALEVSATAWSATSFVKLDDLIADIVSDGKQPVLTGIQADIKGDKKTSLSKQNIEMIDPPARLHFQKLAVFKYDKLVGWLNEMQSKTYNVITNKEKSTVVNLPCPKGGKAVYEVKRSNTEMKGKIKNGEPEIDLNIHVEGNLGEVECHIDLTKPETIEKLEEIYEKGAKEAFKKSIIEVQKNEKVDIFGFGEAIHRADPKAWKKLKKDWDKSFENLPVNINVEGEIRNVGTVGNSFLEKIK</sequence>
<dbReference type="EMBL" id="JAUCEY010000008">
    <property type="protein sequence ID" value="MDM5451639.1"/>
    <property type="molecule type" value="Genomic_DNA"/>
</dbReference>
<dbReference type="Proteomes" id="UP001234602">
    <property type="component" value="Unassembled WGS sequence"/>
</dbReference>
<comment type="subcellular location">
    <subcellularLocation>
        <location evidence="1">Membrane</location>
        <topology evidence="1">Lipid-anchor</topology>
    </subcellularLocation>
</comment>
<evidence type="ECO:0000256" key="4">
    <source>
        <dbReference type="ARBA" id="ARBA00022729"/>
    </source>
</evidence>